<accession>A0AAD6QTR1</accession>
<reference evidence="1" key="1">
    <citation type="journal article" date="2023" name="Mol. Ecol. Resour.">
        <title>Chromosome-level genome assembly of a triploid poplar Populus alba 'Berolinensis'.</title>
        <authorList>
            <person name="Chen S."/>
            <person name="Yu Y."/>
            <person name="Wang X."/>
            <person name="Wang S."/>
            <person name="Zhang T."/>
            <person name="Zhou Y."/>
            <person name="He R."/>
            <person name="Meng N."/>
            <person name="Wang Y."/>
            <person name="Liu W."/>
            <person name="Liu Z."/>
            <person name="Liu J."/>
            <person name="Guo Q."/>
            <person name="Huang H."/>
            <person name="Sederoff R.R."/>
            <person name="Wang G."/>
            <person name="Qu G."/>
            <person name="Chen S."/>
        </authorList>
    </citation>
    <scope>NUCLEOTIDE SEQUENCE</scope>
    <source>
        <strain evidence="1">SC-2020</strain>
    </source>
</reference>
<evidence type="ECO:0000313" key="1">
    <source>
        <dbReference type="EMBL" id="KAJ6995990.1"/>
    </source>
</evidence>
<evidence type="ECO:0000313" key="2">
    <source>
        <dbReference type="Proteomes" id="UP001164929"/>
    </source>
</evidence>
<protein>
    <submittedName>
        <fullName evidence="1">Uncharacterized protein</fullName>
    </submittedName>
</protein>
<proteinExistence type="predicted"/>
<gene>
    <name evidence="1" type="ORF">NC653_012770</name>
</gene>
<organism evidence="1 2">
    <name type="scientific">Populus alba x Populus x berolinensis</name>
    <dbReference type="NCBI Taxonomy" id="444605"/>
    <lineage>
        <taxon>Eukaryota</taxon>
        <taxon>Viridiplantae</taxon>
        <taxon>Streptophyta</taxon>
        <taxon>Embryophyta</taxon>
        <taxon>Tracheophyta</taxon>
        <taxon>Spermatophyta</taxon>
        <taxon>Magnoliopsida</taxon>
        <taxon>eudicotyledons</taxon>
        <taxon>Gunneridae</taxon>
        <taxon>Pentapetalae</taxon>
        <taxon>rosids</taxon>
        <taxon>fabids</taxon>
        <taxon>Malpighiales</taxon>
        <taxon>Salicaceae</taxon>
        <taxon>Saliceae</taxon>
        <taxon>Populus</taxon>
    </lineage>
</organism>
<dbReference type="Proteomes" id="UP001164929">
    <property type="component" value="Chromosome 5"/>
</dbReference>
<sequence length="38" mass="4225">MITQLIYVPTPICNEIVTRENIANQDASTKSKIGDHLP</sequence>
<dbReference type="EMBL" id="JAQIZT010000005">
    <property type="protein sequence ID" value="KAJ6995990.1"/>
    <property type="molecule type" value="Genomic_DNA"/>
</dbReference>
<dbReference type="AlphaFoldDB" id="A0AAD6QTR1"/>
<keyword evidence="2" id="KW-1185">Reference proteome</keyword>
<comment type="caution">
    <text evidence="1">The sequence shown here is derived from an EMBL/GenBank/DDBJ whole genome shotgun (WGS) entry which is preliminary data.</text>
</comment>
<name>A0AAD6QTR1_9ROSI</name>